<keyword evidence="5 9" id="KW-1133">Transmembrane helix</keyword>
<evidence type="ECO:0000256" key="4">
    <source>
        <dbReference type="ARBA" id="ARBA00022729"/>
    </source>
</evidence>
<feature type="chain" id="PRO_5008582805" description="WSC domain-containing protein" evidence="10">
    <location>
        <begin position="22"/>
        <end position="261"/>
    </location>
</feature>
<dbReference type="EMBL" id="GECZ01013168">
    <property type="protein sequence ID" value="JAS56601.1"/>
    <property type="molecule type" value="Transcribed_RNA"/>
</dbReference>
<dbReference type="AlphaFoldDB" id="A0A1B6FF24"/>
<evidence type="ECO:0000256" key="7">
    <source>
        <dbReference type="ARBA" id="ARBA00023136"/>
    </source>
</evidence>
<proteinExistence type="inferred from homology"/>
<evidence type="ECO:0000256" key="6">
    <source>
        <dbReference type="ARBA" id="ARBA00023034"/>
    </source>
</evidence>
<evidence type="ECO:0000313" key="12">
    <source>
        <dbReference type="EMBL" id="JAS56601.1"/>
    </source>
</evidence>
<dbReference type="GO" id="GO:0000139">
    <property type="term" value="C:Golgi membrane"/>
    <property type="evidence" value="ECO:0007669"/>
    <property type="project" value="UniProtKB-SubCell"/>
</dbReference>
<keyword evidence="7 9" id="KW-0472">Membrane</keyword>
<protein>
    <recommendedName>
        <fullName evidence="13">WSC domain-containing protein</fullName>
    </recommendedName>
</protein>
<keyword evidence="3 9" id="KW-0812">Transmembrane</keyword>
<gene>
    <name evidence="11" type="ORF">g.12822</name>
    <name evidence="12" type="ORF">g.12825</name>
</gene>
<evidence type="ECO:0000256" key="1">
    <source>
        <dbReference type="ARBA" id="ARBA00004614"/>
    </source>
</evidence>
<organism evidence="11">
    <name type="scientific">Cuerna arida</name>
    <dbReference type="NCBI Taxonomy" id="1464854"/>
    <lineage>
        <taxon>Eukaryota</taxon>
        <taxon>Metazoa</taxon>
        <taxon>Ecdysozoa</taxon>
        <taxon>Arthropoda</taxon>
        <taxon>Hexapoda</taxon>
        <taxon>Insecta</taxon>
        <taxon>Pterygota</taxon>
        <taxon>Neoptera</taxon>
        <taxon>Paraneoptera</taxon>
        <taxon>Hemiptera</taxon>
        <taxon>Auchenorrhyncha</taxon>
        <taxon>Membracoidea</taxon>
        <taxon>Cicadellidae</taxon>
        <taxon>Cicadellinae</taxon>
        <taxon>Proconiini</taxon>
        <taxon>Cuerna</taxon>
    </lineage>
</organism>
<keyword evidence="4 10" id="KW-0732">Signal</keyword>
<dbReference type="PANTHER" id="PTHR28652">
    <property type="entry name" value="TRANSMEMBRANE PROTEIN 59-LIKE PROTEIN"/>
    <property type="match status" value="1"/>
</dbReference>
<evidence type="ECO:0000256" key="9">
    <source>
        <dbReference type="SAM" id="Phobius"/>
    </source>
</evidence>
<evidence type="ECO:0000256" key="10">
    <source>
        <dbReference type="SAM" id="SignalP"/>
    </source>
</evidence>
<dbReference type="Pfam" id="PF12280">
    <property type="entry name" value="BSMAP"/>
    <property type="match status" value="1"/>
</dbReference>
<evidence type="ECO:0000313" key="11">
    <source>
        <dbReference type="EMBL" id="JAS48812.1"/>
    </source>
</evidence>
<name>A0A1B6FF24_9HEMI</name>
<dbReference type="EMBL" id="GECZ01020957">
    <property type="protein sequence ID" value="JAS48812.1"/>
    <property type="molecule type" value="Transcribed_RNA"/>
</dbReference>
<keyword evidence="8" id="KW-0325">Glycoprotein</keyword>
<comment type="similarity">
    <text evidence="2">Belongs to the TMEM59 family.</text>
</comment>
<evidence type="ECO:0000256" key="5">
    <source>
        <dbReference type="ARBA" id="ARBA00022989"/>
    </source>
</evidence>
<sequence>MITKITLPSFLFLFYLHSVNSNIFVGTVSSTSSTLEACTSECVQYYIQTFNKFARTECSRGCRFYGLAILIGGNKQSEFNMSKSACHDCCSESYNGKTDQAACNIGCDTMAKYQQEKFAFVSAFQDSLVFIFGPQYAHLQIADKMESDDILLDPAVMSDPALRRQMVLDLVDTRLPEMRVKTLPVNPDDNGGEWWSDCSVRRVGVPRCLAASLLVLFTLLVLWFGLSCDDKSTMPSPPVLFDPEQAPPLPPKYSLLDDIKV</sequence>
<evidence type="ECO:0000256" key="8">
    <source>
        <dbReference type="ARBA" id="ARBA00023180"/>
    </source>
</evidence>
<comment type="subcellular location">
    <subcellularLocation>
        <location evidence="1">Golgi apparatus membrane</location>
        <topology evidence="1">Single-pass type I membrane protein</topology>
    </subcellularLocation>
</comment>
<evidence type="ECO:0000256" key="3">
    <source>
        <dbReference type="ARBA" id="ARBA00022692"/>
    </source>
</evidence>
<dbReference type="InterPro" id="IPR022065">
    <property type="entry name" value="Uncharacterised_TMEM59"/>
</dbReference>
<reference evidence="11" key="1">
    <citation type="submission" date="2015-11" db="EMBL/GenBank/DDBJ databases">
        <title>De novo transcriptome assembly of four potential Pierce s Disease insect vectors from Arizona vineyards.</title>
        <authorList>
            <person name="Tassone E.E."/>
        </authorList>
    </citation>
    <scope>NUCLEOTIDE SEQUENCE</scope>
</reference>
<evidence type="ECO:0000256" key="2">
    <source>
        <dbReference type="ARBA" id="ARBA00009643"/>
    </source>
</evidence>
<keyword evidence="6" id="KW-0333">Golgi apparatus</keyword>
<accession>A0A1B6FF24</accession>
<dbReference type="PANTHER" id="PTHR28652:SF2">
    <property type="entry name" value="TRANSMEMBRANE PROTEIN 59-LIKE PROTEIN"/>
    <property type="match status" value="1"/>
</dbReference>
<feature type="transmembrane region" description="Helical" evidence="9">
    <location>
        <begin position="209"/>
        <end position="226"/>
    </location>
</feature>
<feature type="signal peptide" evidence="10">
    <location>
        <begin position="1"/>
        <end position="21"/>
    </location>
</feature>
<evidence type="ECO:0008006" key="13">
    <source>
        <dbReference type="Google" id="ProtNLM"/>
    </source>
</evidence>